<feature type="domain" description="Major facilitator superfamily (MFS) profile" evidence="7">
    <location>
        <begin position="1"/>
        <end position="102"/>
    </location>
</feature>
<feature type="transmembrane region" description="Helical" evidence="6">
    <location>
        <begin position="73"/>
        <end position="100"/>
    </location>
</feature>
<dbReference type="InterPro" id="IPR036259">
    <property type="entry name" value="MFS_trans_sf"/>
</dbReference>
<evidence type="ECO:0000256" key="6">
    <source>
        <dbReference type="SAM" id="Phobius"/>
    </source>
</evidence>
<proteinExistence type="predicted"/>
<dbReference type="Pfam" id="PF07690">
    <property type="entry name" value="MFS_1"/>
    <property type="match status" value="1"/>
</dbReference>
<sequence>MLVLPLYYQQVRGKSVLFTGFLLIPQGVGMLLTRSWIGRLIDSIGSRIIVVTSLVITIAGTIPFAFADANTNQILLAVALVIRGAGLGGLFIPIMASAYIEG</sequence>
<keyword evidence="2" id="KW-0813">Transport</keyword>
<dbReference type="RefSeq" id="WP_369705156.1">
    <property type="nucleotide sequence ID" value="NZ_JBGEWD010000015.1"/>
</dbReference>
<feature type="transmembrane region" description="Helical" evidence="6">
    <location>
        <begin position="15"/>
        <end position="32"/>
    </location>
</feature>
<gene>
    <name evidence="8" type="ORF">AB8U03_13865</name>
</gene>
<evidence type="ECO:0000256" key="5">
    <source>
        <dbReference type="ARBA" id="ARBA00023136"/>
    </source>
</evidence>
<protein>
    <submittedName>
        <fullName evidence="8">MFS transporter</fullName>
    </submittedName>
</protein>
<dbReference type="InterPro" id="IPR020846">
    <property type="entry name" value="MFS_dom"/>
</dbReference>
<evidence type="ECO:0000313" key="8">
    <source>
        <dbReference type="EMBL" id="MEY8001264.1"/>
    </source>
</evidence>
<dbReference type="InterPro" id="IPR011701">
    <property type="entry name" value="MFS"/>
</dbReference>
<comment type="subcellular location">
    <subcellularLocation>
        <location evidence="1">Cell membrane</location>
        <topology evidence="1">Multi-pass membrane protein</topology>
    </subcellularLocation>
</comment>
<keyword evidence="5 6" id="KW-0472">Membrane</keyword>
<dbReference type="EMBL" id="JBGEWD010000015">
    <property type="protein sequence ID" value="MEY8001264.1"/>
    <property type="molecule type" value="Genomic_DNA"/>
</dbReference>
<evidence type="ECO:0000256" key="1">
    <source>
        <dbReference type="ARBA" id="ARBA00004651"/>
    </source>
</evidence>
<dbReference type="SUPFAM" id="SSF103473">
    <property type="entry name" value="MFS general substrate transporter"/>
    <property type="match status" value="1"/>
</dbReference>
<evidence type="ECO:0000256" key="2">
    <source>
        <dbReference type="ARBA" id="ARBA00022448"/>
    </source>
</evidence>
<keyword evidence="3 6" id="KW-0812">Transmembrane</keyword>
<dbReference type="PANTHER" id="PTHR42718:SF9">
    <property type="entry name" value="MAJOR FACILITATOR SUPERFAMILY MULTIDRUG TRANSPORTER MFSC"/>
    <property type="match status" value="1"/>
</dbReference>
<keyword evidence="4 6" id="KW-1133">Transmembrane helix</keyword>
<evidence type="ECO:0000313" key="9">
    <source>
        <dbReference type="Proteomes" id="UP001564657"/>
    </source>
</evidence>
<name>A0ABV4BR54_9CLOT</name>
<dbReference type="PANTHER" id="PTHR42718">
    <property type="entry name" value="MAJOR FACILITATOR SUPERFAMILY MULTIDRUG TRANSPORTER MFSC"/>
    <property type="match status" value="1"/>
</dbReference>
<evidence type="ECO:0000259" key="7">
    <source>
        <dbReference type="PROSITE" id="PS50850"/>
    </source>
</evidence>
<accession>A0ABV4BR54</accession>
<keyword evidence="9" id="KW-1185">Reference proteome</keyword>
<dbReference type="Proteomes" id="UP001564657">
    <property type="component" value="Unassembled WGS sequence"/>
</dbReference>
<evidence type="ECO:0000256" key="3">
    <source>
        <dbReference type="ARBA" id="ARBA00022692"/>
    </source>
</evidence>
<feature type="transmembrane region" description="Helical" evidence="6">
    <location>
        <begin position="44"/>
        <end position="67"/>
    </location>
</feature>
<evidence type="ECO:0000256" key="4">
    <source>
        <dbReference type="ARBA" id="ARBA00022989"/>
    </source>
</evidence>
<organism evidence="8 9">
    <name type="scientific">Clostridium moutaii</name>
    <dbReference type="NCBI Taxonomy" id="3240932"/>
    <lineage>
        <taxon>Bacteria</taxon>
        <taxon>Bacillati</taxon>
        <taxon>Bacillota</taxon>
        <taxon>Clostridia</taxon>
        <taxon>Eubacteriales</taxon>
        <taxon>Clostridiaceae</taxon>
        <taxon>Clostridium</taxon>
    </lineage>
</organism>
<reference evidence="8 9" key="1">
    <citation type="submission" date="2024-08" db="EMBL/GenBank/DDBJ databases">
        <title>Clostridium lapicellarii sp. nov., and Clostridium renhuaiense sp. nov., two species isolated from the mud in a fermentation cellar used for producing sauce-flavour Chinese liquors.</title>
        <authorList>
            <person name="Yang F."/>
            <person name="Wang H."/>
            <person name="Chen L.Q."/>
            <person name="Zhou N."/>
            <person name="Lu J.J."/>
            <person name="Pu X.X."/>
            <person name="Wan B."/>
            <person name="Wang L."/>
            <person name="Liu S.J."/>
        </authorList>
    </citation>
    <scope>NUCLEOTIDE SEQUENCE [LARGE SCALE GENOMIC DNA]</scope>
    <source>
        <strain evidence="8 9">MT-5</strain>
    </source>
</reference>
<comment type="caution">
    <text evidence="8">The sequence shown here is derived from an EMBL/GenBank/DDBJ whole genome shotgun (WGS) entry which is preliminary data.</text>
</comment>
<dbReference type="Gene3D" id="1.20.1250.20">
    <property type="entry name" value="MFS general substrate transporter like domains"/>
    <property type="match status" value="1"/>
</dbReference>
<dbReference type="PROSITE" id="PS50850">
    <property type="entry name" value="MFS"/>
    <property type="match status" value="1"/>
</dbReference>